<proteinExistence type="predicted"/>
<feature type="region of interest" description="Disordered" evidence="1">
    <location>
        <begin position="1"/>
        <end position="22"/>
    </location>
</feature>
<protein>
    <submittedName>
        <fullName evidence="2">Uncharacterized protein</fullName>
    </submittedName>
</protein>
<organism evidence="2">
    <name type="scientific">marine sediment metagenome</name>
    <dbReference type="NCBI Taxonomy" id="412755"/>
    <lineage>
        <taxon>unclassified sequences</taxon>
        <taxon>metagenomes</taxon>
        <taxon>ecological metagenomes</taxon>
    </lineage>
</organism>
<evidence type="ECO:0000313" key="2">
    <source>
        <dbReference type="EMBL" id="GAJ15747.1"/>
    </source>
</evidence>
<dbReference type="EMBL" id="BARW01026185">
    <property type="protein sequence ID" value="GAJ15747.1"/>
    <property type="molecule type" value="Genomic_DNA"/>
</dbReference>
<comment type="caution">
    <text evidence="2">The sequence shown here is derived from an EMBL/GenBank/DDBJ whole genome shotgun (WGS) entry which is preliminary data.</text>
</comment>
<name>X1VDT2_9ZZZZ</name>
<evidence type="ECO:0000256" key="1">
    <source>
        <dbReference type="SAM" id="MobiDB-lite"/>
    </source>
</evidence>
<reference evidence="2" key="1">
    <citation type="journal article" date="2014" name="Front. Microbiol.">
        <title>High frequency of phylogenetically diverse reductive dehalogenase-homologous genes in deep subseafloor sedimentary metagenomes.</title>
        <authorList>
            <person name="Kawai M."/>
            <person name="Futagami T."/>
            <person name="Toyoda A."/>
            <person name="Takaki Y."/>
            <person name="Nishi S."/>
            <person name="Hori S."/>
            <person name="Arai W."/>
            <person name="Tsubouchi T."/>
            <person name="Morono Y."/>
            <person name="Uchiyama I."/>
            <person name="Ito T."/>
            <person name="Fujiyama A."/>
            <person name="Inagaki F."/>
            <person name="Takami H."/>
        </authorList>
    </citation>
    <scope>NUCLEOTIDE SEQUENCE</scope>
    <source>
        <strain evidence="2">Expedition CK06-06</strain>
    </source>
</reference>
<dbReference type="AlphaFoldDB" id="X1VDT2"/>
<accession>X1VDT2</accession>
<sequence length="40" mass="4734">MNKMKKPIEQPNKSIKDKNKPKIKISKEIAATTFYRKFLP</sequence>
<gene>
    <name evidence="2" type="ORF">S12H4_42748</name>
</gene>